<dbReference type="Pfam" id="PF03031">
    <property type="entry name" value="NIF"/>
    <property type="match status" value="1"/>
</dbReference>
<comment type="caution">
    <text evidence="13">The sequence shown here is derived from an EMBL/GenBank/DDBJ whole genome shotgun (WGS) entry which is preliminary data.</text>
</comment>
<feature type="domain" description="FCP1 homology" evidence="12">
    <location>
        <begin position="148"/>
        <end position="312"/>
    </location>
</feature>
<dbReference type="Gene3D" id="3.40.50.1000">
    <property type="entry name" value="HAD superfamily/HAD-like"/>
    <property type="match status" value="1"/>
</dbReference>
<dbReference type="FunFam" id="3.40.50.10190:FF:000007">
    <property type="entry name" value="RNA polymerase II subunit A C-terminal domain phosphatase"/>
    <property type="match status" value="1"/>
</dbReference>
<feature type="compositionally biased region" description="Low complexity" evidence="10">
    <location>
        <begin position="656"/>
        <end position="672"/>
    </location>
</feature>
<keyword evidence="4" id="KW-0904">Protein phosphatase</keyword>
<feature type="compositionally biased region" description="Polar residues" evidence="10">
    <location>
        <begin position="396"/>
        <end position="418"/>
    </location>
</feature>
<dbReference type="SMART" id="SM00577">
    <property type="entry name" value="CPDc"/>
    <property type="match status" value="1"/>
</dbReference>
<sequence length="726" mass="81333">MASKIQTYSFDGTKPITLVKWKIKKGGQLFYNSIILSYKQEDGIIGDGKEPLLKYKSNLGGTVSELIAIEGDVINPGAPLLKIEPCTHPVIMKDLCAECGTDLRHLDRDNFEKLTAATTFSMVHVVPELKVSLEQAEKLGQDDEDRLLKNRKLVLLVDLDQTLIHTTNDNVPQNLPDVHHFQLYGPYSPWYHTNLRPGTLTFLENISKYYELHICTFGARLYAHKIAQILDPDGKLFSHRILSRDECFDATSKTGNLKALFPRGDDMVCIIDDREDVWNFAPNVIHVKPYSYFRNTGDINAPPPPPPLLPPNPKEVEPSKATVNTSNSEAENSPKAEASPPSDKNDEETKDRTKEETAKDPTTTTSESELCTSNELADLKPSESDPKVDHSKPDNLQENNCNIKTESPENVKNSKQSETNNAYVSSLNSDDYLLYLEEILVNVHKSYYEIYDKMKKEGKIGIPDMKVVVPYVRSKVLKSVRIVFSSVIPTNCVPESHHLWTLAESLGAQVSREVNFDKKQRTTHVVASKQGTAKVNAAKRHKGIHVVSLDWLLCCAERWEHADERLFPLAKDSQATPGENENSSFSYHDSVVVKSRLKRPHSSKKKQNDKEQQKKDEKFSEMIFVEAGLSLSKDDIDDMDREVEAACSEESENEADNSASSDSSSTGESLSSGDYPRGWKKLKKCEADDDIDDERDMVTSDSSDADTIGSVDEEIAEAVKQEFGNC</sequence>
<evidence type="ECO:0000259" key="11">
    <source>
        <dbReference type="PROSITE" id="PS50172"/>
    </source>
</evidence>
<evidence type="ECO:0000313" key="13">
    <source>
        <dbReference type="EMBL" id="CAL1266047.1"/>
    </source>
</evidence>
<evidence type="ECO:0000256" key="2">
    <source>
        <dbReference type="ARBA" id="ARBA00013081"/>
    </source>
</evidence>
<dbReference type="InterPro" id="IPR036420">
    <property type="entry name" value="BRCT_dom_sf"/>
</dbReference>
<dbReference type="CDD" id="cd07521">
    <property type="entry name" value="HAD_FCP1-like"/>
    <property type="match status" value="1"/>
</dbReference>
<gene>
    <name evidence="13" type="ORF">LARSCL_LOCUS2889</name>
</gene>
<dbReference type="GO" id="GO:0005634">
    <property type="term" value="C:nucleus"/>
    <property type="evidence" value="ECO:0007669"/>
    <property type="project" value="UniProtKB-SubCell"/>
</dbReference>
<dbReference type="SUPFAM" id="SSF52113">
    <property type="entry name" value="BRCT domain"/>
    <property type="match status" value="1"/>
</dbReference>
<dbReference type="EC" id="3.1.3.16" evidence="2 9"/>
<comment type="subcellular location">
    <subcellularLocation>
        <location evidence="1 9">Nucleus</location>
    </subcellularLocation>
</comment>
<organism evidence="13 14">
    <name type="scientific">Larinioides sclopetarius</name>
    <dbReference type="NCBI Taxonomy" id="280406"/>
    <lineage>
        <taxon>Eukaryota</taxon>
        <taxon>Metazoa</taxon>
        <taxon>Ecdysozoa</taxon>
        <taxon>Arthropoda</taxon>
        <taxon>Chelicerata</taxon>
        <taxon>Arachnida</taxon>
        <taxon>Araneae</taxon>
        <taxon>Araneomorphae</taxon>
        <taxon>Entelegynae</taxon>
        <taxon>Araneoidea</taxon>
        <taxon>Araneidae</taxon>
        <taxon>Larinioides</taxon>
    </lineage>
</organism>
<evidence type="ECO:0000256" key="1">
    <source>
        <dbReference type="ARBA" id="ARBA00004123"/>
    </source>
</evidence>
<feature type="region of interest" description="Disordered" evidence="10">
    <location>
        <begin position="642"/>
        <end position="711"/>
    </location>
</feature>
<dbReference type="Proteomes" id="UP001497382">
    <property type="component" value="Unassembled WGS sequence"/>
</dbReference>
<keyword evidence="3 9" id="KW-0378">Hydrolase</keyword>
<dbReference type="PROSITE" id="PS50969">
    <property type="entry name" value="FCP1"/>
    <property type="match status" value="1"/>
</dbReference>
<dbReference type="InterPro" id="IPR036412">
    <property type="entry name" value="HAD-like_sf"/>
</dbReference>
<dbReference type="InterPro" id="IPR004274">
    <property type="entry name" value="FCP1_dom"/>
</dbReference>
<dbReference type="Pfam" id="PF12738">
    <property type="entry name" value="PTCB-BRCT"/>
    <property type="match status" value="1"/>
</dbReference>
<evidence type="ECO:0000256" key="8">
    <source>
        <dbReference type="ARBA" id="ARBA00048336"/>
    </source>
</evidence>
<feature type="compositionally biased region" description="Low complexity" evidence="10">
    <location>
        <begin position="360"/>
        <end position="375"/>
    </location>
</feature>
<evidence type="ECO:0000256" key="6">
    <source>
        <dbReference type="ARBA" id="ARBA00040602"/>
    </source>
</evidence>
<feature type="compositionally biased region" description="Basic residues" evidence="10">
    <location>
        <begin position="596"/>
        <end position="605"/>
    </location>
</feature>
<evidence type="ECO:0000256" key="7">
    <source>
        <dbReference type="ARBA" id="ARBA00047761"/>
    </source>
</evidence>
<dbReference type="InterPro" id="IPR039189">
    <property type="entry name" value="Fcp1"/>
</dbReference>
<dbReference type="NCBIfam" id="TIGR02250">
    <property type="entry name" value="FCP1_euk"/>
    <property type="match status" value="1"/>
</dbReference>
<dbReference type="SUPFAM" id="SSF56784">
    <property type="entry name" value="HAD-like"/>
    <property type="match status" value="1"/>
</dbReference>
<feature type="compositionally biased region" description="Basic and acidic residues" evidence="10">
    <location>
        <begin position="606"/>
        <end position="619"/>
    </location>
</feature>
<accession>A0AAV1Z3I2</accession>
<evidence type="ECO:0000313" key="14">
    <source>
        <dbReference type="Proteomes" id="UP001497382"/>
    </source>
</evidence>
<dbReference type="InterPro" id="IPR011947">
    <property type="entry name" value="FCP1_euk"/>
</dbReference>
<name>A0AAV1Z3I2_9ARAC</name>
<keyword evidence="14" id="KW-1185">Reference proteome</keyword>
<dbReference type="AlphaFoldDB" id="A0AAV1Z3I2"/>
<feature type="region of interest" description="Disordered" evidence="10">
    <location>
        <begin position="298"/>
        <end position="418"/>
    </location>
</feature>
<feature type="compositionally biased region" description="Basic and acidic residues" evidence="10">
    <location>
        <begin position="343"/>
        <end position="359"/>
    </location>
</feature>
<dbReference type="CDD" id="cd17729">
    <property type="entry name" value="BRCT_CTDP1"/>
    <property type="match status" value="1"/>
</dbReference>
<comment type="catalytic activity">
    <reaction evidence="8 9">
        <text>O-phospho-L-threonyl-[protein] + H2O = L-threonyl-[protein] + phosphate</text>
        <dbReference type="Rhea" id="RHEA:47004"/>
        <dbReference type="Rhea" id="RHEA-COMP:11060"/>
        <dbReference type="Rhea" id="RHEA-COMP:11605"/>
        <dbReference type="ChEBI" id="CHEBI:15377"/>
        <dbReference type="ChEBI" id="CHEBI:30013"/>
        <dbReference type="ChEBI" id="CHEBI:43474"/>
        <dbReference type="ChEBI" id="CHEBI:61977"/>
        <dbReference type="EC" id="3.1.3.16"/>
    </reaction>
</comment>
<dbReference type="Gene3D" id="3.40.50.10190">
    <property type="entry name" value="BRCT domain"/>
    <property type="match status" value="1"/>
</dbReference>
<dbReference type="PANTHER" id="PTHR23081">
    <property type="entry name" value="RNA POLYMERASE II CTD PHOSPHATASE"/>
    <property type="match status" value="1"/>
</dbReference>
<feature type="compositionally biased region" description="Basic and acidic residues" evidence="10">
    <location>
        <begin position="377"/>
        <end position="395"/>
    </location>
</feature>
<dbReference type="InterPro" id="IPR001357">
    <property type="entry name" value="BRCT_dom"/>
</dbReference>
<dbReference type="InterPro" id="IPR023214">
    <property type="entry name" value="HAD_sf"/>
</dbReference>
<dbReference type="PANTHER" id="PTHR23081:SF36">
    <property type="entry name" value="RNA POLYMERASE II SUBUNIT A C-TERMINAL DOMAIN PHOSPHATASE"/>
    <property type="match status" value="1"/>
</dbReference>
<comment type="catalytic activity">
    <reaction evidence="7 9">
        <text>O-phospho-L-seryl-[protein] + H2O = L-seryl-[protein] + phosphate</text>
        <dbReference type="Rhea" id="RHEA:20629"/>
        <dbReference type="Rhea" id="RHEA-COMP:9863"/>
        <dbReference type="Rhea" id="RHEA-COMP:11604"/>
        <dbReference type="ChEBI" id="CHEBI:15377"/>
        <dbReference type="ChEBI" id="CHEBI:29999"/>
        <dbReference type="ChEBI" id="CHEBI:43474"/>
        <dbReference type="ChEBI" id="CHEBI:83421"/>
        <dbReference type="EC" id="3.1.3.16"/>
    </reaction>
</comment>
<proteinExistence type="predicted"/>
<evidence type="ECO:0000259" key="12">
    <source>
        <dbReference type="PROSITE" id="PS50969"/>
    </source>
</evidence>
<evidence type="ECO:0000256" key="5">
    <source>
        <dbReference type="ARBA" id="ARBA00023242"/>
    </source>
</evidence>
<feature type="compositionally biased region" description="Acidic residues" evidence="10">
    <location>
        <begin position="642"/>
        <end position="655"/>
    </location>
</feature>
<dbReference type="EMBL" id="CAXIEN010000020">
    <property type="protein sequence ID" value="CAL1266047.1"/>
    <property type="molecule type" value="Genomic_DNA"/>
</dbReference>
<dbReference type="SMART" id="SM00292">
    <property type="entry name" value="BRCT"/>
    <property type="match status" value="1"/>
</dbReference>
<dbReference type="FunFam" id="3.40.50.1000:FF:000040">
    <property type="entry name" value="RNA polymerase II subunit A C-terminal domain phosphatase"/>
    <property type="match status" value="1"/>
</dbReference>
<dbReference type="GO" id="GO:0008420">
    <property type="term" value="F:RNA polymerase II CTD heptapeptide repeat phosphatase activity"/>
    <property type="evidence" value="ECO:0007669"/>
    <property type="project" value="UniProtKB-UniRule"/>
</dbReference>
<evidence type="ECO:0000256" key="4">
    <source>
        <dbReference type="ARBA" id="ARBA00022912"/>
    </source>
</evidence>
<evidence type="ECO:0000256" key="10">
    <source>
        <dbReference type="SAM" id="MobiDB-lite"/>
    </source>
</evidence>
<protein>
    <recommendedName>
        <fullName evidence="6 9">RNA polymerase II subunit A C-terminal domain phosphatase</fullName>
        <ecNumber evidence="2 9">3.1.3.16</ecNumber>
    </recommendedName>
</protein>
<comment type="function">
    <text evidence="9">This promotes the activity of RNA polymerase II.</text>
</comment>
<feature type="region of interest" description="Disordered" evidence="10">
    <location>
        <begin position="596"/>
        <end position="619"/>
    </location>
</feature>
<reference evidence="13 14" key="1">
    <citation type="submission" date="2024-04" db="EMBL/GenBank/DDBJ databases">
        <authorList>
            <person name="Rising A."/>
            <person name="Reimegard J."/>
            <person name="Sonavane S."/>
            <person name="Akerstrom W."/>
            <person name="Nylinder S."/>
            <person name="Hedman E."/>
            <person name="Kallberg Y."/>
        </authorList>
    </citation>
    <scope>NUCLEOTIDE SEQUENCE [LARGE SCALE GENOMIC DNA]</scope>
</reference>
<feature type="domain" description="BRCT" evidence="11">
    <location>
        <begin position="472"/>
        <end position="569"/>
    </location>
</feature>
<keyword evidence="5 9" id="KW-0539">Nucleus</keyword>
<evidence type="ECO:0000256" key="9">
    <source>
        <dbReference type="RuleBase" id="RU366066"/>
    </source>
</evidence>
<feature type="compositionally biased region" description="Polar residues" evidence="10">
    <location>
        <begin position="321"/>
        <end position="331"/>
    </location>
</feature>
<feature type="compositionally biased region" description="Pro residues" evidence="10">
    <location>
        <begin position="301"/>
        <end position="313"/>
    </location>
</feature>
<evidence type="ECO:0000256" key="3">
    <source>
        <dbReference type="ARBA" id="ARBA00022801"/>
    </source>
</evidence>
<dbReference type="PROSITE" id="PS50172">
    <property type="entry name" value="BRCT"/>
    <property type="match status" value="1"/>
</dbReference>